<evidence type="ECO:0000313" key="3">
    <source>
        <dbReference type="Proteomes" id="UP001176429"/>
    </source>
</evidence>
<dbReference type="PROSITE" id="PS50104">
    <property type="entry name" value="TIR"/>
    <property type="match status" value="1"/>
</dbReference>
<dbReference type="RefSeq" id="WP_305009131.1">
    <property type="nucleotide sequence ID" value="NZ_JAUQSY010000024.1"/>
</dbReference>
<evidence type="ECO:0000259" key="1">
    <source>
        <dbReference type="PROSITE" id="PS50104"/>
    </source>
</evidence>
<gene>
    <name evidence="2" type="ORF">Q5H93_23260</name>
</gene>
<reference evidence="2" key="1">
    <citation type="submission" date="2023-07" db="EMBL/GenBank/DDBJ databases">
        <authorList>
            <person name="Kim M.K."/>
        </authorList>
    </citation>
    <scope>NUCLEOTIDE SEQUENCE</scope>
    <source>
        <strain evidence="2">ASUV-10-1</strain>
    </source>
</reference>
<sequence>MADQDHKWDVFISYASEDRAELAGPLAERLASFGVKVWFDKFELRIGDSLRERIDEGLSQSRYGIVILSPAFFSKHYPVRELNGLSQLEINGEKVLLPIWKDVSDQEVRKFSPPLADRVALTFDRGIDVITSEIVQKVRPDILEDVKKRLAEHISLHKTKSGHEIIRAAAQANMVTHVNEDPNNAIEVKLIGEFLQGVEEIADVHDLMTVEQRVQLGVDMTQEIERLAENGWSVYMAPVPASIVLSGKKVKMKGLAVAVVRSDCESITHREDRFFIYRKPNN</sequence>
<accession>A0ABT9BL04</accession>
<dbReference type="SUPFAM" id="SSF52200">
    <property type="entry name" value="Toll/Interleukin receptor TIR domain"/>
    <property type="match status" value="1"/>
</dbReference>
<dbReference type="Proteomes" id="UP001176429">
    <property type="component" value="Unassembled WGS sequence"/>
</dbReference>
<organism evidence="2 3">
    <name type="scientific">Hymenobacter aranciens</name>
    <dbReference type="NCBI Taxonomy" id="3063996"/>
    <lineage>
        <taxon>Bacteria</taxon>
        <taxon>Pseudomonadati</taxon>
        <taxon>Bacteroidota</taxon>
        <taxon>Cytophagia</taxon>
        <taxon>Cytophagales</taxon>
        <taxon>Hymenobacteraceae</taxon>
        <taxon>Hymenobacter</taxon>
    </lineage>
</organism>
<feature type="domain" description="TIR" evidence="1">
    <location>
        <begin position="6"/>
        <end position="142"/>
    </location>
</feature>
<dbReference type="EMBL" id="JAUQSY010000024">
    <property type="protein sequence ID" value="MDO7877677.1"/>
    <property type="molecule type" value="Genomic_DNA"/>
</dbReference>
<dbReference type="InterPro" id="IPR000157">
    <property type="entry name" value="TIR_dom"/>
</dbReference>
<dbReference type="Pfam" id="PF13676">
    <property type="entry name" value="TIR_2"/>
    <property type="match status" value="1"/>
</dbReference>
<keyword evidence="2" id="KW-0675">Receptor</keyword>
<dbReference type="SMART" id="SM00255">
    <property type="entry name" value="TIR"/>
    <property type="match status" value="1"/>
</dbReference>
<keyword evidence="3" id="KW-1185">Reference proteome</keyword>
<protein>
    <submittedName>
        <fullName evidence="2">Toll/interleukin-1 receptor domain-containing protein</fullName>
    </submittedName>
</protein>
<evidence type="ECO:0000313" key="2">
    <source>
        <dbReference type="EMBL" id="MDO7877677.1"/>
    </source>
</evidence>
<name>A0ABT9BL04_9BACT</name>
<dbReference type="InterPro" id="IPR035897">
    <property type="entry name" value="Toll_tir_struct_dom_sf"/>
</dbReference>
<dbReference type="Gene3D" id="3.40.50.10140">
    <property type="entry name" value="Toll/interleukin-1 receptor homology (TIR) domain"/>
    <property type="match status" value="1"/>
</dbReference>
<comment type="caution">
    <text evidence="2">The sequence shown here is derived from an EMBL/GenBank/DDBJ whole genome shotgun (WGS) entry which is preliminary data.</text>
</comment>
<proteinExistence type="predicted"/>